<dbReference type="AlphaFoldDB" id="X0X8J9"/>
<feature type="non-terminal residue" evidence="1">
    <location>
        <position position="41"/>
    </location>
</feature>
<reference evidence="1" key="1">
    <citation type="journal article" date="2014" name="Front. Microbiol.">
        <title>High frequency of phylogenetically diverse reductive dehalogenase-homologous genes in deep subseafloor sedimentary metagenomes.</title>
        <authorList>
            <person name="Kawai M."/>
            <person name="Futagami T."/>
            <person name="Toyoda A."/>
            <person name="Takaki Y."/>
            <person name="Nishi S."/>
            <person name="Hori S."/>
            <person name="Arai W."/>
            <person name="Tsubouchi T."/>
            <person name="Morono Y."/>
            <person name="Uchiyama I."/>
            <person name="Ito T."/>
            <person name="Fujiyama A."/>
            <person name="Inagaki F."/>
            <person name="Takami H."/>
        </authorList>
    </citation>
    <scope>NUCLEOTIDE SEQUENCE</scope>
    <source>
        <strain evidence="1">Expedition CK06-06</strain>
    </source>
</reference>
<protein>
    <submittedName>
        <fullName evidence="1">Uncharacterized protein</fullName>
    </submittedName>
</protein>
<evidence type="ECO:0000313" key="1">
    <source>
        <dbReference type="EMBL" id="GAG32958.1"/>
    </source>
</evidence>
<gene>
    <name evidence="1" type="ORF">S01H1_70367</name>
</gene>
<comment type="caution">
    <text evidence="1">The sequence shown here is derived from an EMBL/GenBank/DDBJ whole genome shotgun (WGS) entry which is preliminary data.</text>
</comment>
<sequence length="41" mass="4665">MGRIQFGKLIKYLVGNGVLSWSKIAEITGINQKVLREFVKE</sequence>
<accession>X0X8J9</accession>
<name>X0X8J9_9ZZZZ</name>
<proteinExistence type="predicted"/>
<dbReference type="EMBL" id="BARS01046787">
    <property type="protein sequence ID" value="GAG32958.1"/>
    <property type="molecule type" value="Genomic_DNA"/>
</dbReference>
<organism evidence="1">
    <name type="scientific">marine sediment metagenome</name>
    <dbReference type="NCBI Taxonomy" id="412755"/>
    <lineage>
        <taxon>unclassified sequences</taxon>
        <taxon>metagenomes</taxon>
        <taxon>ecological metagenomes</taxon>
    </lineage>
</organism>